<dbReference type="PANTHER" id="PTHR10357:SF179">
    <property type="entry name" value="NEUTRAL AND BASIC AMINO ACID TRANSPORT PROTEIN RBAT"/>
    <property type="match status" value="1"/>
</dbReference>
<organism evidence="5 6">
    <name type="scientific">Candidatus Caccosoma faecigallinarum</name>
    <dbReference type="NCBI Taxonomy" id="2840720"/>
    <lineage>
        <taxon>Bacteria</taxon>
        <taxon>Bacillati</taxon>
        <taxon>Bacillota</taxon>
        <taxon>Bacillota incertae sedis</taxon>
        <taxon>Candidatus Caccosoma</taxon>
    </lineage>
</organism>
<dbReference type="InterPro" id="IPR056300">
    <property type="entry name" value="SusG-like_C"/>
</dbReference>
<evidence type="ECO:0000256" key="3">
    <source>
        <dbReference type="ARBA" id="ARBA00023295"/>
    </source>
</evidence>
<evidence type="ECO:0000256" key="2">
    <source>
        <dbReference type="ARBA" id="ARBA00022801"/>
    </source>
</evidence>
<keyword evidence="2" id="KW-0378">Hydrolase</keyword>
<protein>
    <submittedName>
        <fullName evidence="5">Alpha-glucosidase</fullName>
    </submittedName>
</protein>
<reference evidence="5" key="2">
    <citation type="journal article" date="2021" name="PeerJ">
        <title>Extensive microbial diversity within the chicken gut microbiome revealed by metagenomics and culture.</title>
        <authorList>
            <person name="Gilroy R."/>
            <person name="Ravi A."/>
            <person name="Getino M."/>
            <person name="Pursley I."/>
            <person name="Horton D.L."/>
            <person name="Alikhan N.F."/>
            <person name="Baker D."/>
            <person name="Gharbi K."/>
            <person name="Hall N."/>
            <person name="Watson M."/>
            <person name="Adriaenssens E.M."/>
            <person name="Foster-Nyarko E."/>
            <person name="Jarju S."/>
            <person name="Secka A."/>
            <person name="Antonio M."/>
            <person name="Oren A."/>
            <person name="Chaudhuri R.R."/>
            <person name="La Ragione R."/>
            <person name="Hildebrand F."/>
            <person name="Pallen M.J."/>
        </authorList>
    </citation>
    <scope>NUCLEOTIDE SEQUENCE</scope>
    <source>
        <strain evidence="5">14508</strain>
    </source>
</reference>
<gene>
    <name evidence="5" type="ORF">IAD04_03625</name>
</gene>
<dbReference type="PANTHER" id="PTHR10357">
    <property type="entry name" value="ALPHA-AMYLASE FAMILY MEMBER"/>
    <property type="match status" value="1"/>
</dbReference>
<keyword evidence="3" id="KW-0326">Glycosidase</keyword>
<dbReference type="NCBIfam" id="NF008183">
    <property type="entry name" value="PRK10933.1"/>
    <property type="match status" value="1"/>
</dbReference>
<dbReference type="CDD" id="cd11333">
    <property type="entry name" value="AmyAc_SI_OligoGlu_DGase"/>
    <property type="match status" value="1"/>
</dbReference>
<dbReference type="InterPro" id="IPR013780">
    <property type="entry name" value="Glyco_hydro_b"/>
</dbReference>
<dbReference type="FunFam" id="3.20.20.80:FF:000064">
    <property type="entry name" value="Oligo-1,6-glucosidase"/>
    <property type="match status" value="2"/>
</dbReference>
<dbReference type="InterPro" id="IPR017853">
    <property type="entry name" value="GH"/>
</dbReference>
<evidence type="ECO:0000313" key="6">
    <source>
        <dbReference type="Proteomes" id="UP000886893"/>
    </source>
</evidence>
<dbReference type="SMART" id="SM00642">
    <property type="entry name" value="Aamy"/>
    <property type="match status" value="1"/>
</dbReference>
<evidence type="ECO:0000313" key="5">
    <source>
        <dbReference type="EMBL" id="HIT17456.1"/>
    </source>
</evidence>
<dbReference type="EMBL" id="DVKI01000115">
    <property type="protein sequence ID" value="HIT17456.1"/>
    <property type="molecule type" value="Genomic_DNA"/>
</dbReference>
<sequence length="541" mass="63269">MKEKWWKNAVIYQIYPRSFMDANNDGVGDLKGIISKLDYLSFLGIDAIWLSPIYESPMEDNGYDVSNYFKIAPVFGTMEDMDELIAEAKKRNIRIIMDLVANHTSKEHVWFKQALKGKDNPYHDFFYWQDQPDQKECSFGGSSWEYVPELNEYYYHYFAKGQVDLNWTNPQVRKEVANIVNWWLDKGVAGFRMDAIELIGKDLKKGIFANGPKIHEYLRELNENSFGKKEDSITVGEGWPTTSIALDYTRPENHELDMMFQFESACITNNTNPLGKYDPVALDLVKLKEIFERWHHDLYGKAWNAWFWENHDLSRSVSRFGDDRFYRVESAKALAIMLLMTQGTPYIYQGEEIGMTNAYYKKLSDYDDIDAHGNYQALVVDKKIATHEKFMEGLQKGSRDNSRTPMQWNDSINAGFNIGAKTWLKVVPNYKEINVEKSLKDKDSILYTYKDLIALRKSKKYKDLILNGTFQLYLKEDPYIMVYEREWKGQKLLVVINFDEDEHVIDLPLDVKKVILSNYKDSVCSLSKVTLRPYEAIIFER</sequence>
<dbReference type="SUPFAM" id="SSF51445">
    <property type="entry name" value="(Trans)glycosidases"/>
    <property type="match status" value="1"/>
</dbReference>
<dbReference type="GO" id="GO:0009313">
    <property type="term" value="P:oligosaccharide catabolic process"/>
    <property type="evidence" value="ECO:0007669"/>
    <property type="project" value="TreeGrafter"/>
</dbReference>
<dbReference type="Pfam" id="PF00128">
    <property type="entry name" value="Alpha-amylase"/>
    <property type="match status" value="1"/>
</dbReference>
<evidence type="ECO:0000256" key="1">
    <source>
        <dbReference type="ARBA" id="ARBA00008061"/>
    </source>
</evidence>
<dbReference type="GO" id="GO:0004556">
    <property type="term" value="F:alpha-amylase activity"/>
    <property type="evidence" value="ECO:0007669"/>
    <property type="project" value="TreeGrafter"/>
</dbReference>
<dbReference type="Pfam" id="PF23915">
    <property type="entry name" value="SusG_C"/>
    <property type="match status" value="1"/>
</dbReference>
<reference evidence="5" key="1">
    <citation type="submission" date="2020-10" db="EMBL/GenBank/DDBJ databases">
        <authorList>
            <person name="Gilroy R."/>
        </authorList>
    </citation>
    <scope>NUCLEOTIDE SEQUENCE</scope>
    <source>
        <strain evidence="5">14508</strain>
    </source>
</reference>
<proteinExistence type="inferred from homology"/>
<accession>A0A9D1KBK0</accession>
<comment type="similarity">
    <text evidence="1">Belongs to the glycosyl hydrolase 13 family.</text>
</comment>
<feature type="domain" description="Glycosyl hydrolase family 13 catalytic" evidence="4">
    <location>
        <begin position="13"/>
        <end position="403"/>
    </location>
</feature>
<dbReference type="Gene3D" id="2.60.40.1180">
    <property type="entry name" value="Golgi alpha-mannosidase II"/>
    <property type="match status" value="1"/>
</dbReference>
<dbReference type="Gene3D" id="3.20.20.80">
    <property type="entry name" value="Glycosidases"/>
    <property type="match status" value="1"/>
</dbReference>
<dbReference type="Gene3D" id="3.90.400.10">
    <property type="entry name" value="Oligo-1,6-glucosidase, Domain 2"/>
    <property type="match status" value="1"/>
</dbReference>
<dbReference type="AlphaFoldDB" id="A0A9D1KBK0"/>
<dbReference type="Proteomes" id="UP000886893">
    <property type="component" value="Unassembled WGS sequence"/>
</dbReference>
<name>A0A9D1KBK0_9FIRM</name>
<dbReference type="FunFam" id="2.60.40.1180:FF:000007">
    <property type="entry name" value="Sucrose isomerase"/>
    <property type="match status" value="1"/>
</dbReference>
<comment type="caution">
    <text evidence="5">The sequence shown here is derived from an EMBL/GenBank/DDBJ whole genome shotgun (WGS) entry which is preliminary data.</text>
</comment>
<dbReference type="InterPro" id="IPR045857">
    <property type="entry name" value="O16G_dom_2"/>
</dbReference>
<dbReference type="InterPro" id="IPR006047">
    <property type="entry name" value="GH13_cat_dom"/>
</dbReference>
<evidence type="ECO:0000259" key="4">
    <source>
        <dbReference type="SMART" id="SM00642"/>
    </source>
</evidence>
<dbReference type="SUPFAM" id="SSF51011">
    <property type="entry name" value="Glycosyl hydrolase domain"/>
    <property type="match status" value="1"/>
</dbReference>